<feature type="signal peptide" evidence="4">
    <location>
        <begin position="1"/>
        <end position="23"/>
    </location>
</feature>
<evidence type="ECO:0000313" key="7">
    <source>
        <dbReference type="Proteomes" id="UP001634394"/>
    </source>
</evidence>
<feature type="region of interest" description="Disordered" evidence="3">
    <location>
        <begin position="1028"/>
        <end position="1064"/>
    </location>
</feature>
<feature type="region of interest" description="Disordered" evidence="3">
    <location>
        <begin position="22"/>
        <end position="105"/>
    </location>
</feature>
<feature type="compositionally biased region" description="Low complexity" evidence="3">
    <location>
        <begin position="88"/>
        <end position="105"/>
    </location>
</feature>
<dbReference type="Proteomes" id="UP001634394">
    <property type="component" value="Unassembled WGS sequence"/>
</dbReference>
<evidence type="ECO:0000259" key="5">
    <source>
        <dbReference type="PROSITE" id="PS51252"/>
    </source>
</evidence>
<feature type="compositionally biased region" description="Gly residues" evidence="3">
    <location>
        <begin position="78"/>
        <end position="87"/>
    </location>
</feature>
<dbReference type="Pfam" id="PF02822">
    <property type="entry name" value="Antistasin"/>
    <property type="match status" value="1"/>
</dbReference>
<feature type="region of interest" description="Disordered" evidence="3">
    <location>
        <begin position="227"/>
        <end position="246"/>
    </location>
</feature>
<feature type="chain" id="PRO_5044869473" description="Antistasin-like domain-containing protein" evidence="4">
    <location>
        <begin position="24"/>
        <end position="1290"/>
    </location>
</feature>
<evidence type="ECO:0000256" key="3">
    <source>
        <dbReference type="SAM" id="MobiDB-lite"/>
    </source>
</evidence>
<evidence type="ECO:0000256" key="2">
    <source>
        <dbReference type="ARBA" id="ARBA00022900"/>
    </source>
</evidence>
<name>A0ABD3XER7_SINWO</name>
<organism evidence="6 7">
    <name type="scientific">Sinanodonta woodiana</name>
    <name type="common">Chinese pond mussel</name>
    <name type="synonym">Anodonta woodiana</name>
    <dbReference type="NCBI Taxonomy" id="1069815"/>
    <lineage>
        <taxon>Eukaryota</taxon>
        <taxon>Metazoa</taxon>
        <taxon>Spiralia</taxon>
        <taxon>Lophotrochozoa</taxon>
        <taxon>Mollusca</taxon>
        <taxon>Bivalvia</taxon>
        <taxon>Autobranchia</taxon>
        <taxon>Heteroconchia</taxon>
        <taxon>Palaeoheterodonta</taxon>
        <taxon>Unionida</taxon>
        <taxon>Unionoidea</taxon>
        <taxon>Unionidae</taxon>
        <taxon>Unioninae</taxon>
        <taxon>Sinanodonta</taxon>
    </lineage>
</organism>
<feature type="domain" description="Antistasin-like" evidence="5">
    <location>
        <begin position="434"/>
        <end position="460"/>
    </location>
</feature>
<dbReference type="EMBL" id="JBJQND010000002">
    <property type="protein sequence ID" value="KAL3884747.1"/>
    <property type="molecule type" value="Genomic_DNA"/>
</dbReference>
<dbReference type="GO" id="GO:0004867">
    <property type="term" value="F:serine-type endopeptidase inhibitor activity"/>
    <property type="evidence" value="ECO:0007669"/>
    <property type="project" value="UniProtKB-KW"/>
</dbReference>
<feature type="compositionally biased region" description="Low complexity" evidence="3">
    <location>
        <begin position="1039"/>
        <end position="1063"/>
    </location>
</feature>
<evidence type="ECO:0000313" key="6">
    <source>
        <dbReference type="EMBL" id="KAL3884747.1"/>
    </source>
</evidence>
<comment type="caution">
    <text evidence="6">The sequence shown here is derived from an EMBL/GenBank/DDBJ whole genome shotgun (WGS) entry which is preliminary data.</text>
</comment>
<evidence type="ECO:0000256" key="4">
    <source>
        <dbReference type="SAM" id="SignalP"/>
    </source>
</evidence>
<evidence type="ECO:0000256" key="1">
    <source>
        <dbReference type="ARBA" id="ARBA00022690"/>
    </source>
</evidence>
<keyword evidence="2" id="KW-0722">Serine protease inhibitor</keyword>
<accession>A0ABD3XER7</accession>
<reference evidence="6 7" key="1">
    <citation type="submission" date="2024-11" db="EMBL/GenBank/DDBJ databases">
        <title>Chromosome-level genome assembly of the freshwater bivalve Anodonta woodiana.</title>
        <authorList>
            <person name="Chen X."/>
        </authorList>
    </citation>
    <scope>NUCLEOTIDE SEQUENCE [LARGE SCALE GENOMIC DNA]</scope>
    <source>
        <strain evidence="6">MN2024</strain>
        <tissue evidence="6">Gills</tissue>
    </source>
</reference>
<proteinExistence type="predicted"/>
<keyword evidence="7" id="KW-1185">Reference proteome</keyword>
<dbReference type="InterPro" id="IPR011061">
    <property type="entry name" value="Hirudin/antistatin"/>
</dbReference>
<keyword evidence="4" id="KW-0732">Signal</keyword>
<dbReference type="Gene3D" id="2.10.22.10">
    <property type="entry name" value="Antistasin, domain 1"/>
    <property type="match status" value="3"/>
</dbReference>
<sequence length="1290" mass="133180">MGAMKKLVTYCVLSILLQVGTDAAPTTQEPHRSNLRHRRQGMPMGFPRMGGSGGPGGGSGGGGLSGPFHNGPMANPMGGMGGMGGMQGFRAPGGMNSAMSGPSSNGHASFSSSGLQCLRGDLVCPPWCLMVDSNGCKSCPCGPGGMTMMGMGGGPAAMMSLVEHTTQAPHTCIGTQLCKEACTGHYELGPVGSDGCQSCSCKSETLPQMTSISGGYPQISVGSGSSGWAGGSGGPGGGGGSSSSTSLSSTGHVMYLKPSASQSTGSGHVVYVTGHSSGHTTCAATTLCMRTCEAGYQLGSAGSDGCRACICPAKHVVAYQTVHYIAQVSQEKHQCHSTVSCMSTCDSGYQMHGTDEHGCPLCACLQVSRPYTHGQPEVYTPMKLTCSPALLCSSGCNVGYKCGDDGCPTCECIHPSVVGLHYMTEVVLQKPVSCSITFACPSACELGYKCGNDGCPTCECLVAVQTRPLYVSKPDSQLSYLQPDKTNYVETCAHVLTCASTCDHGYQIVADQSGGCSRCTCKQEVVQLVEVGGCGSRSCGSSEIIQPVEVVQVGSGCGTTACGSSSETEILQPVEVVQVGSGCGTTACGSSSETGGSAYYVSEPEVGAIVGESGAGASGEIIVGGSGGSQFNPFSIEGVSGSFGNPGSGGTGGSGSRGSFSHPAYSMFMHMPMAFPGSIPDMMYGGASHNGGMECIRGNIVCPEYCIMVDEWGCKACPCGPANGMSPPVVSHDEGPPRESKGGDCLGTVICMMTCKDGYILGPKGHDGCQSCSCSKKALILATSAPEQKLCAETVACMLACKDTGYELGHDDNHGCPPCKCLQHPVPPTTPSPTREPDFLTLMRNCPETVHCMKNCKNGYTLEAYQTGSCPACRCHTATTFVLLCEEQLYCPQGCSVGYKCDETSRLSNVYVHKTIRQNWRCMWKQPLYSQSSSVGQKFSCAERCSFGYKTGSNGCPTCACLEPVLVVDSAGGDGIAEGHTNAFPVTGGTMHVSGTHDFQTNCIGPECSAKNGLGHFLPLTGQTGSGGHLLAGGSTNPGHNGNSGHQSTSSGSSASPGASDGSVTLRAPGIADIMKTCPALAACVEKCTVGYDIGPAAPGQCPPCQCSYKSHPIKETQISPLPDQTTSCTGPECNSEGRKQTGILVSPSPLVNAISSVEKPCKGTGCARDESSYLNANSSPTQPITEACMETVQCVRHCEGEYTLRYNGRTTCPSCECASTGRLNQEIVVAFKCNAFFLDFDVESPFGAVFILNSIPHNKEAPKTAISKHPLASSVVRNTRHLRLRSISP</sequence>
<gene>
    <name evidence="6" type="ORF">ACJMK2_024856</name>
</gene>
<protein>
    <recommendedName>
        <fullName evidence="5">Antistasin-like domain-containing protein</fullName>
    </recommendedName>
</protein>
<feature type="domain" description="Antistasin-like" evidence="5">
    <location>
        <begin position="936"/>
        <end position="961"/>
    </location>
</feature>
<dbReference type="PROSITE" id="PS51252">
    <property type="entry name" value="ANTISTASIN"/>
    <property type="match status" value="2"/>
</dbReference>
<dbReference type="InterPro" id="IPR004094">
    <property type="entry name" value="Antistasin-like"/>
</dbReference>
<keyword evidence="1" id="KW-0646">Protease inhibitor</keyword>
<feature type="compositionally biased region" description="Gly residues" evidence="3">
    <location>
        <begin position="48"/>
        <end position="65"/>
    </location>
</feature>
<dbReference type="SUPFAM" id="SSF57262">
    <property type="entry name" value="Leech antihemostatic proteins"/>
    <property type="match status" value="1"/>
</dbReference>
<feature type="compositionally biased region" description="Gly residues" evidence="3">
    <location>
        <begin position="227"/>
        <end position="241"/>
    </location>
</feature>